<dbReference type="InterPro" id="IPR037679">
    <property type="entry name" value="Apc5"/>
</dbReference>
<dbReference type="GO" id="GO:0045842">
    <property type="term" value="P:positive regulation of mitotic metaphase/anaphase transition"/>
    <property type="evidence" value="ECO:0007669"/>
    <property type="project" value="TreeGrafter"/>
</dbReference>
<dbReference type="Pfam" id="PF12862">
    <property type="entry name" value="ANAPC5"/>
    <property type="match status" value="1"/>
</dbReference>
<dbReference type="InterPro" id="IPR026000">
    <property type="entry name" value="Apc5_dom"/>
</dbReference>
<comment type="similarity">
    <text evidence="1">Belongs to the APC5 family.</text>
</comment>
<name>A0AAE0WM88_9PEZI</name>
<proteinExistence type="inferred from homology"/>
<accession>A0AAE0WM88</accession>
<evidence type="ECO:0000313" key="8">
    <source>
        <dbReference type="EMBL" id="KAK3674309.1"/>
    </source>
</evidence>
<evidence type="ECO:0000256" key="4">
    <source>
        <dbReference type="ARBA" id="ARBA00022776"/>
    </source>
</evidence>
<keyword evidence="4" id="KW-0498">Mitosis</keyword>
<gene>
    <name evidence="8" type="primary">apc5</name>
    <name evidence="8" type="ORF">LTR78_005778</name>
</gene>
<dbReference type="GO" id="GO:0070979">
    <property type="term" value="P:protein K11-linked ubiquitination"/>
    <property type="evidence" value="ECO:0007669"/>
    <property type="project" value="TreeGrafter"/>
</dbReference>
<dbReference type="RefSeq" id="XP_064692779.1">
    <property type="nucleotide sequence ID" value="XM_064839536.1"/>
</dbReference>
<dbReference type="GO" id="GO:0031145">
    <property type="term" value="P:anaphase-promoting complex-dependent catabolic process"/>
    <property type="evidence" value="ECO:0007669"/>
    <property type="project" value="TreeGrafter"/>
</dbReference>
<dbReference type="GO" id="GO:0051301">
    <property type="term" value="P:cell division"/>
    <property type="evidence" value="ECO:0007669"/>
    <property type="project" value="UniProtKB-KW"/>
</dbReference>
<keyword evidence="3" id="KW-0132">Cell division</keyword>
<evidence type="ECO:0000256" key="1">
    <source>
        <dbReference type="ARBA" id="ARBA00007450"/>
    </source>
</evidence>
<feature type="domain" description="Anaphase-promoting complex subunit 5" evidence="7">
    <location>
        <begin position="242"/>
        <end position="337"/>
    </location>
</feature>
<dbReference type="Proteomes" id="UP001274830">
    <property type="component" value="Unassembled WGS sequence"/>
</dbReference>
<dbReference type="GO" id="GO:0005680">
    <property type="term" value="C:anaphase-promoting complex"/>
    <property type="evidence" value="ECO:0007669"/>
    <property type="project" value="InterPro"/>
</dbReference>
<evidence type="ECO:0000256" key="3">
    <source>
        <dbReference type="ARBA" id="ARBA00022618"/>
    </source>
</evidence>
<evidence type="ECO:0000259" key="7">
    <source>
        <dbReference type="Pfam" id="PF12862"/>
    </source>
</evidence>
<evidence type="ECO:0000256" key="6">
    <source>
        <dbReference type="ARBA" id="ARBA00023306"/>
    </source>
</evidence>
<protein>
    <recommendedName>
        <fullName evidence="2">Anaphase-promoting complex subunit 5</fullName>
    </recommendedName>
</protein>
<organism evidence="8 9">
    <name type="scientific">Recurvomyces mirabilis</name>
    <dbReference type="NCBI Taxonomy" id="574656"/>
    <lineage>
        <taxon>Eukaryota</taxon>
        <taxon>Fungi</taxon>
        <taxon>Dikarya</taxon>
        <taxon>Ascomycota</taxon>
        <taxon>Pezizomycotina</taxon>
        <taxon>Dothideomycetes</taxon>
        <taxon>Dothideomycetidae</taxon>
        <taxon>Mycosphaerellales</taxon>
        <taxon>Teratosphaeriaceae</taxon>
        <taxon>Recurvomyces</taxon>
    </lineage>
</organism>
<sequence length="755" mass="84397">MGLLVLVQEYFLGQLPLTSRMRVLSFIAKYSNIKDAEDGPSGHDLLSRIDANIIDLFLPLTTLASVVPGRSLYDILLQALWSLQSLHALHLFFEKVAQHVDSVEKPETAAKDSIIPSRASPLGQYCRRCWLEFTRLEFDDTRSLWLAYTDWRAPTFDQWSQRNPESAAQYGVSDDVKDSDLTQRLIRPTSESVVSAADVNSVIASSIYYLQKLGTRAPEAMKGRLRAWLTDQHDAGVQSLQHFMEFFDHWKAGQYTMALESLHRYFDYSLVAKPGSNDNMRVYYQYALLHLSVLHADFDCWEESVDAMDECIATARENHDTVCLNFALSWLLYLRQAKPKNGSLDYRSASGFLGAAACEQDEIGFLKAKAKDTKHWSLLSSTLLEEAKLGMHVSGVTATSIEQIVQAAYVNMQQDLQTLMPAASLFESAVLERLGQSHVSGLAHDVVRCIHADQAPLADRVRSVCRSAYNAAQAGQYTSAMEVLESLLHVVSGVLKLEQRIVGFLSLVHLVKNLAMAKLDHARYHLAQLKPLRSLGDTEVDFELNLVDIELAIQESDLERAMALVDAELQRAKQTTSHVDVSQRLHYMVLKSRVFAIAGQASQGFSIASRAASTAMRLRLIPTLLEATLSLAVILNELAEYDAVIELLEATVPKINEFRPSRLLPRALYRLAEAHVGLAGLAKTAERNRLVREAEDLFERARNTYSLLSDHNGMLDCLAMKSLLAKWREDEHAAAQSDGLYAQLVIEKQVADQSV</sequence>
<keyword evidence="5" id="KW-0833">Ubl conjugation pathway</keyword>
<dbReference type="EMBL" id="JAUTXT010000020">
    <property type="protein sequence ID" value="KAK3674309.1"/>
    <property type="molecule type" value="Genomic_DNA"/>
</dbReference>
<evidence type="ECO:0000256" key="2">
    <source>
        <dbReference type="ARBA" id="ARBA00016066"/>
    </source>
</evidence>
<dbReference type="AlphaFoldDB" id="A0AAE0WM88"/>
<dbReference type="PANTHER" id="PTHR12830">
    <property type="entry name" value="ANAPHASE-PROMOTING COMPLEX SUBUNIT 5"/>
    <property type="match status" value="1"/>
</dbReference>
<evidence type="ECO:0000256" key="5">
    <source>
        <dbReference type="ARBA" id="ARBA00022786"/>
    </source>
</evidence>
<evidence type="ECO:0000313" key="9">
    <source>
        <dbReference type="Proteomes" id="UP001274830"/>
    </source>
</evidence>
<reference evidence="8" key="1">
    <citation type="submission" date="2023-07" db="EMBL/GenBank/DDBJ databases">
        <title>Black Yeasts Isolated from many extreme environments.</title>
        <authorList>
            <person name="Coleine C."/>
            <person name="Stajich J.E."/>
            <person name="Selbmann L."/>
        </authorList>
    </citation>
    <scope>NUCLEOTIDE SEQUENCE</scope>
    <source>
        <strain evidence="8">CCFEE 5485</strain>
    </source>
</reference>
<dbReference type="PANTHER" id="PTHR12830:SF9">
    <property type="entry name" value="ANAPHASE-PROMOTING COMPLEX SUBUNIT 5"/>
    <property type="match status" value="1"/>
</dbReference>
<keyword evidence="6" id="KW-0131">Cell cycle</keyword>
<keyword evidence="9" id="KW-1185">Reference proteome</keyword>
<comment type="caution">
    <text evidence="8">The sequence shown here is derived from an EMBL/GenBank/DDBJ whole genome shotgun (WGS) entry which is preliminary data.</text>
</comment>
<dbReference type="GeneID" id="89964081"/>